<sequence length="160" mass="17461">MLATSIFALASAMMMATVEAVPVHKISPTNFEKRGSIGDAYGFVPVTYTIDNTVYTTEVPIDIPVNEKRGNIGDAYGFVPVTYTIDNTVYTTDIPIDIPAKEKRGNIGDAYGFVPVTYTIANVVRTTEVPIDIPVDKRDAETAHGQNLGDPAVFAPRQYW</sequence>
<dbReference type="Proteomes" id="UP001165064">
    <property type="component" value="Unassembled WGS sequence"/>
</dbReference>
<gene>
    <name evidence="1" type="ORF">Amon02_000795400</name>
</gene>
<protein>
    <submittedName>
        <fullName evidence="1">Unnamed protein product</fullName>
    </submittedName>
</protein>
<organism evidence="1 2">
    <name type="scientific">Ambrosiozyma monospora</name>
    <name type="common">Yeast</name>
    <name type="synonym">Endomycopsis monosporus</name>
    <dbReference type="NCBI Taxonomy" id="43982"/>
    <lineage>
        <taxon>Eukaryota</taxon>
        <taxon>Fungi</taxon>
        <taxon>Dikarya</taxon>
        <taxon>Ascomycota</taxon>
        <taxon>Saccharomycotina</taxon>
        <taxon>Pichiomycetes</taxon>
        <taxon>Pichiales</taxon>
        <taxon>Pichiaceae</taxon>
        <taxon>Ambrosiozyma</taxon>
    </lineage>
</organism>
<dbReference type="EMBL" id="BSXS01006839">
    <property type="protein sequence ID" value="GME86364.1"/>
    <property type="molecule type" value="Genomic_DNA"/>
</dbReference>
<reference evidence="1" key="1">
    <citation type="submission" date="2023-04" db="EMBL/GenBank/DDBJ databases">
        <title>Ambrosiozyma monospora NBRC 10751.</title>
        <authorList>
            <person name="Ichikawa N."/>
            <person name="Sato H."/>
            <person name="Tonouchi N."/>
        </authorList>
    </citation>
    <scope>NUCLEOTIDE SEQUENCE</scope>
    <source>
        <strain evidence="1">NBRC 10751</strain>
    </source>
</reference>
<evidence type="ECO:0000313" key="2">
    <source>
        <dbReference type="Proteomes" id="UP001165064"/>
    </source>
</evidence>
<name>A0ACB5TD44_AMBMO</name>
<evidence type="ECO:0000313" key="1">
    <source>
        <dbReference type="EMBL" id="GME86364.1"/>
    </source>
</evidence>
<keyword evidence="2" id="KW-1185">Reference proteome</keyword>
<accession>A0ACB5TD44</accession>
<proteinExistence type="predicted"/>
<comment type="caution">
    <text evidence="1">The sequence shown here is derived from an EMBL/GenBank/DDBJ whole genome shotgun (WGS) entry which is preliminary data.</text>
</comment>